<evidence type="ECO:0000313" key="5">
    <source>
        <dbReference type="RefSeq" id="XP_010941949.1"/>
    </source>
</evidence>
<dbReference type="OrthoDB" id="41445at2759"/>
<dbReference type="InterPro" id="IPR015947">
    <property type="entry name" value="PUA-like_sf"/>
</dbReference>
<evidence type="ECO:0000313" key="4">
    <source>
        <dbReference type="Proteomes" id="UP000504607"/>
    </source>
</evidence>
<organism evidence="4 5">
    <name type="scientific">Elaeis guineensis var. tenera</name>
    <name type="common">Oil palm</name>
    <dbReference type="NCBI Taxonomy" id="51953"/>
    <lineage>
        <taxon>Eukaryota</taxon>
        <taxon>Viridiplantae</taxon>
        <taxon>Streptophyta</taxon>
        <taxon>Embryophyta</taxon>
        <taxon>Tracheophyta</taxon>
        <taxon>Spermatophyta</taxon>
        <taxon>Magnoliopsida</taxon>
        <taxon>Liliopsida</taxon>
        <taxon>Arecaceae</taxon>
        <taxon>Arecoideae</taxon>
        <taxon>Cocoseae</taxon>
        <taxon>Elaeidinae</taxon>
        <taxon>Elaeis</taxon>
    </lineage>
</organism>
<name>A0A6I9SLS3_ELAGV</name>
<proteinExistence type="predicted"/>
<reference evidence="5" key="1">
    <citation type="submission" date="2025-08" db="UniProtKB">
        <authorList>
            <consortium name="RefSeq"/>
        </authorList>
    </citation>
    <scope>IDENTIFICATION</scope>
</reference>
<protein>
    <submittedName>
        <fullName evidence="5">Thymocyte nuclear protein 1</fullName>
    </submittedName>
</protein>
<keyword evidence="4" id="KW-1185">Reference proteome</keyword>
<dbReference type="FunCoup" id="A0A6I9SLS3">
    <property type="interactions" value="1038"/>
</dbReference>
<dbReference type="RefSeq" id="XP_010941949.1">
    <property type="nucleotide sequence ID" value="XM_010943647.2"/>
</dbReference>
<dbReference type="GO" id="GO:0005634">
    <property type="term" value="C:nucleus"/>
    <property type="evidence" value="ECO:0007669"/>
    <property type="project" value="UniProtKB-SubCell"/>
</dbReference>
<dbReference type="SUPFAM" id="SSF88697">
    <property type="entry name" value="PUA domain-like"/>
    <property type="match status" value="1"/>
</dbReference>
<dbReference type="Proteomes" id="UP000504607">
    <property type="component" value="Unplaced"/>
</dbReference>
<dbReference type="InterPro" id="IPR047197">
    <property type="entry name" value="THYN1-like_EVE"/>
</dbReference>
<sequence>MGKRRYWLLKTEPKEWSWEDQRSNGGISQWDGVKNRQALNHMKAMRKGDRCFFYHSGPSNRRIVGVVEVTRPWYATSGEEGAVDVRELGEMRCPVHLKDIKAEAAMKGFALLRQPRLSVVPVPEGIWERLCEMGGGFADDGEPAEEEED</sequence>
<evidence type="ECO:0000256" key="2">
    <source>
        <dbReference type="ARBA" id="ARBA00023242"/>
    </source>
</evidence>
<dbReference type="CDD" id="cd21133">
    <property type="entry name" value="EVE"/>
    <property type="match status" value="1"/>
</dbReference>
<dbReference type="InterPro" id="IPR052181">
    <property type="entry name" value="5hmC_binding"/>
</dbReference>
<keyword evidence="2" id="KW-0539">Nucleus</keyword>
<dbReference type="InterPro" id="IPR002740">
    <property type="entry name" value="EVE_domain"/>
</dbReference>
<accession>A0A6I9SLS3</accession>
<evidence type="ECO:0000259" key="3">
    <source>
        <dbReference type="Pfam" id="PF01878"/>
    </source>
</evidence>
<dbReference type="GeneID" id="105060058"/>
<gene>
    <name evidence="5" type="primary">LOC105060058</name>
</gene>
<dbReference type="Gene3D" id="3.10.590.10">
    <property type="entry name" value="ph1033 like domains"/>
    <property type="match status" value="1"/>
</dbReference>
<comment type="subcellular location">
    <subcellularLocation>
        <location evidence="1">Nucleus</location>
    </subcellularLocation>
</comment>
<dbReference type="Pfam" id="PF01878">
    <property type="entry name" value="EVE"/>
    <property type="match status" value="1"/>
</dbReference>
<dbReference type="InParanoid" id="A0A6I9SLS3"/>
<dbReference type="AlphaFoldDB" id="A0A6I9SLS3"/>
<dbReference type="PANTHER" id="PTHR14087">
    <property type="entry name" value="THYMOCYTE NUCLEAR PROTEIN 1"/>
    <property type="match status" value="1"/>
</dbReference>
<dbReference type="PANTHER" id="PTHR14087:SF8">
    <property type="entry name" value="OS03G0676100 PROTEIN"/>
    <property type="match status" value="1"/>
</dbReference>
<feature type="domain" description="EVE" evidence="3">
    <location>
        <begin position="5"/>
        <end position="133"/>
    </location>
</feature>
<dbReference type="KEGG" id="egu:105060058"/>
<evidence type="ECO:0000256" key="1">
    <source>
        <dbReference type="ARBA" id="ARBA00004123"/>
    </source>
</evidence>